<sequence length="193" mass="20568">MRTAIVSPKVAVRTVLAGVAVVGLVAGCSPTKEGTPTTEVSGKPTNGEPTVQYNPCTELSDDALRTIKVDLASKKTVTDAPSGPVTWRMCQWASTDGPYAVTVGASSHTLDEARKNDTVTGFRDVKVGPRAGLIYQDKADENKLRCYVSMPSSKGMFVVIIGWFYGQRASLPQAPPCDLAAQHAAQLEPYLPK</sequence>
<dbReference type="InterPro" id="IPR024520">
    <property type="entry name" value="DUF3558"/>
</dbReference>
<dbReference type="Pfam" id="PF12079">
    <property type="entry name" value="DUF3558"/>
    <property type="match status" value="1"/>
</dbReference>
<reference evidence="2 3" key="1">
    <citation type="submission" date="2019-07" db="EMBL/GenBank/DDBJ databases">
        <title>Whole genome shotgun sequence of Nocardia ninae NBRC 108245.</title>
        <authorList>
            <person name="Hosoyama A."/>
            <person name="Uohara A."/>
            <person name="Ohji S."/>
            <person name="Ichikawa N."/>
        </authorList>
    </citation>
    <scope>NUCLEOTIDE SEQUENCE [LARGE SCALE GENOMIC DNA]</scope>
    <source>
        <strain evidence="2 3">NBRC 108245</strain>
    </source>
</reference>
<comment type="caution">
    <text evidence="2">The sequence shown here is derived from an EMBL/GenBank/DDBJ whole genome shotgun (WGS) entry which is preliminary data.</text>
</comment>
<name>A0A511ML59_9NOCA</name>
<dbReference type="AlphaFoldDB" id="A0A511ML59"/>
<evidence type="ECO:0000256" key="1">
    <source>
        <dbReference type="SAM" id="MobiDB-lite"/>
    </source>
</evidence>
<dbReference type="RefSeq" id="WP_147136314.1">
    <property type="nucleotide sequence ID" value="NZ_BJXA01000039.1"/>
</dbReference>
<dbReference type="Proteomes" id="UP000321424">
    <property type="component" value="Unassembled WGS sequence"/>
</dbReference>
<dbReference type="EMBL" id="BJXA01000039">
    <property type="protein sequence ID" value="GEM40646.1"/>
    <property type="molecule type" value="Genomic_DNA"/>
</dbReference>
<protein>
    <recommendedName>
        <fullName evidence="4">DUF3558 domain-containing protein</fullName>
    </recommendedName>
</protein>
<keyword evidence="3" id="KW-1185">Reference proteome</keyword>
<dbReference type="OrthoDB" id="4563594at2"/>
<evidence type="ECO:0000313" key="3">
    <source>
        <dbReference type="Proteomes" id="UP000321424"/>
    </source>
</evidence>
<accession>A0A511ML59</accession>
<gene>
    <name evidence="2" type="ORF">NN4_51650</name>
</gene>
<evidence type="ECO:0000313" key="2">
    <source>
        <dbReference type="EMBL" id="GEM40646.1"/>
    </source>
</evidence>
<organism evidence="2 3">
    <name type="scientific">Nocardia ninae NBRC 108245</name>
    <dbReference type="NCBI Taxonomy" id="1210091"/>
    <lineage>
        <taxon>Bacteria</taxon>
        <taxon>Bacillati</taxon>
        <taxon>Actinomycetota</taxon>
        <taxon>Actinomycetes</taxon>
        <taxon>Mycobacteriales</taxon>
        <taxon>Nocardiaceae</taxon>
        <taxon>Nocardia</taxon>
    </lineage>
</organism>
<feature type="region of interest" description="Disordered" evidence="1">
    <location>
        <begin position="30"/>
        <end position="50"/>
    </location>
</feature>
<evidence type="ECO:0008006" key="4">
    <source>
        <dbReference type="Google" id="ProtNLM"/>
    </source>
</evidence>
<proteinExistence type="predicted"/>
<dbReference type="PROSITE" id="PS51257">
    <property type="entry name" value="PROKAR_LIPOPROTEIN"/>
    <property type="match status" value="1"/>
</dbReference>
<feature type="compositionally biased region" description="Polar residues" evidence="1">
    <location>
        <begin position="32"/>
        <end position="50"/>
    </location>
</feature>